<feature type="domain" description="Activator of Hsp90 ATPase homologue 1/2-like C-terminal" evidence="2">
    <location>
        <begin position="2"/>
        <end position="78"/>
    </location>
</feature>
<gene>
    <name evidence="3" type="ORF">NGB36_08545</name>
</gene>
<dbReference type="InterPro" id="IPR013538">
    <property type="entry name" value="ASHA1/2-like_C"/>
</dbReference>
<name>A0ABT1PVR1_9ACTN</name>
<dbReference type="Pfam" id="PF08327">
    <property type="entry name" value="AHSA1"/>
    <property type="match status" value="1"/>
</dbReference>
<dbReference type="EMBL" id="JANFNG010000004">
    <property type="protein sequence ID" value="MCQ4080647.1"/>
    <property type="molecule type" value="Genomic_DNA"/>
</dbReference>
<proteinExistence type="inferred from homology"/>
<evidence type="ECO:0000259" key="2">
    <source>
        <dbReference type="Pfam" id="PF08327"/>
    </source>
</evidence>
<organism evidence="3 4">
    <name type="scientific">Streptomyces humicola</name>
    <dbReference type="NCBI Taxonomy" id="2953240"/>
    <lineage>
        <taxon>Bacteria</taxon>
        <taxon>Bacillati</taxon>
        <taxon>Actinomycetota</taxon>
        <taxon>Actinomycetes</taxon>
        <taxon>Kitasatosporales</taxon>
        <taxon>Streptomycetaceae</taxon>
        <taxon>Streptomyces</taxon>
    </lineage>
</organism>
<dbReference type="Proteomes" id="UP001057702">
    <property type="component" value="Unassembled WGS sequence"/>
</dbReference>
<accession>A0ABT1PVR1</accession>
<reference evidence="3" key="1">
    <citation type="submission" date="2022-06" db="EMBL/GenBank/DDBJ databases">
        <title>Draft genome sequence of Streptomyces sp. RB6PN25 isolated from peat swamp forest in Thailand.</title>
        <authorList>
            <person name="Duangmal K."/>
            <person name="Klaysubun C."/>
        </authorList>
    </citation>
    <scope>NUCLEOTIDE SEQUENCE</scope>
    <source>
        <strain evidence="3">RB6PN25</strain>
    </source>
</reference>
<sequence length="81" mass="9042">MYHEITPPERLVQTFEYEGAPAPGHVLLETVTFEDLGDGRTKVTGRSVFQSVDDREAMVKSGMETGARETMERLAELLASR</sequence>
<evidence type="ECO:0000313" key="4">
    <source>
        <dbReference type="Proteomes" id="UP001057702"/>
    </source>
</evidence>
<comment type="caution">
    <text evidence="3">The sequence shown here is derived from an EMBL/GenBank/DDBJ whole genome shotgun (WGS) entry which is preliminary data.</text>
</comment>
<dbReference type="SUPFAM" id="SSF55961">
    <property type="entry name" value="Bet v1-like"/>
    <property type="match status" value="1"/>
</dbReference>
<comment type="similarity">
    <text evidence="1">Belongs to the AHA1 family.</text>
</comment>
<protein>
    <submittedName>
        <fullName evidence="3">SRPBCC domain-containing protein</fullName>
    </submittedName>
</protein>
<evidence type="ECO:0000313" key="3">
    <source>
        <dbReference type="EMBL" id="MCQ4080647.1"/>
    </source>
</evidence>
<keyword evidence="4" id="KW-1185">Reference proteome</keyword>
<dbReference type="RefSeq" id="WP_255919548.1">
    <property type="nucleotide sequence ID" value="NZ_JANFNG010000004.1"/>
</dbReference>
<dbReference type="Gene3D" id="3.30.530.20">
    <property type="match status" value="1"/>
</dbReference>
<evidence type="ECO:0000256" key="1">
    <source>
        <dbReference type="ARBA" id="ARBA00006817"/>
    </source>
</evidence>
<dbReference type="InterPro" id="IPR023393">
    <property type="entry name" value="START-like_dom_sf"/>
</dbReference>